<dbReference type="InterPro" id="IPR016193">
    <property type="entry name" value="Cytidine_deaminase-like"/>
</dbReference>
<sequence length="154" mass="17066">MRKYMQAAFEEAEKAFCAGEIPVGAVIVKDGEIISRAHNETEALRDLTAHAEITAIRRAARALGGWRLPGCSMFVTLEPCSMCAGAIVLARIEKLYIGAPDPKSGACGSVFNIPQEKKLNHFTIIETGLMQEECSCLMKDFFKQLREKKSEEKR</sequence>
<dbReference type="GO" id="GO:0052717">
    <property type="term" value="F:tRNA-specific adenosine-34 deaminase activity"/>
    <property type="evidence" value="ECO:0007669"/>
    <property type="project" value="UniProtKB-UniRule"/>
</dbReference>
<comment type="cofactor">
    <cofactor evidence="8">
        <name>Zn(2+)</name>
        <dbReference type="ChEBI" id="CHEBI:29105"/>
    </cofactor>
    <text evidence="8">Binds 1 zinc ion per subunit.</text>
</comment>
<protein>
    <recommendedName>
        <fullName evidence="8">tRNA-specific adenosine deaminase</fullName>
        <ecNumber evidence="8">3.5.4.33</ecNumber>
    </recommendedName>
</protein>
<dbReference type="FunFam" id="3.40.140.10:FF:000005">
    <property type="entry name" value="tRNA-specific adenosine deaminase"/>
    <property type="match status" value="1"/>
</dbReference>
<evidence type="ECO:0000313" key="11">
    <source>
        <dbReference type="Proteomes" id="UP000824090"/>
    </source>
</evidence>
<comment type="subunit">
    <text evidence="2 8">Homodimer.</text>
</comment>
<name>A0A9D1I4E5_9FIRM</name>
<dbReference type="EC" id="3.5.4.33" evidence="8"/>
<dbReference type="CDD" id="cd01285">
    <property type="entry name" value="nucleoside_deaminase"/>
    <property type="match status" value="1"/>
</dbReference>
<dbReference type="PANTHER" id="PTHR11079:SF202">
    <property type="entry name" value="TRNA-SPECIFIC ADENOSINE DEAMINASE"/>
    <property type="match status" value="1"/>
</dbReference>
<evidence type="ECO:0000256" key="3">
    <source>
        <dbReference type="ARBA" id="ARBA00022694"/>
    </source>
</evidence>
<dbReference type="SUPFAM" id="SSF53927">
    <property type="entry name" value="Cytidine deaminase-like"/>
    <property type="match status" value="1"/>
</dbReference>
<organism evidence="10 11">
    <name type="scientific">Candidatus Allocopromorpha excrementigallinarum</name>
    <dbReference type="NCBI Taxonomy" id="2840742"/>
    <lineage>
        <taxon>Bacteria</taxon>
        <taxon>Bacillati</taxon>
        <taxon>Bacillota</taxon>
        <taxon>Clostridia</taxon>
        <taxon>Eubacteriales</taxon>
        <taxon>Eubacteriaceae</taxon>
        <taxon>Eubacteriaceae incertae sedis</taxon>
        <taxon>Candidatus Allocopromorpha</taxon>
    </lineage>
</organism>
<evidence type="ECO:0000256" key="8">
    <source>
        <dbReference type="HAMAP-Rule" id="MF_00972"/>
    </source>
</evidence>
<feature type="binding site" evidence="8">
    <location>
        <position position="50"/>
    </location>
    <ligand>
        <name>Zn(2+)</name>
        <dbReference type="ChEBI" id="CHEBI:29105"/>
        <note>catalytic</note>
    </ligand>
</feature>
<dbReference type="GO" id="GO:0008270">
    <property type="term" value="F:zinc ion binding"/>
    <property type="evidence" value="ECO:0007669"/>
    <property type="project" value="UniProtKB-UniRule"/>
</dbReference>
<evidence type="ECO:0000256" key="4">
    <source>
        <dbReference type="ARBA" id="ARBA00022723"/>
    </source>
</evidence>
<dbReference type="GO" id="GO:0002100">
    <property type="term" value="P:tRNA wobble adenosine to inosine editing"/>
    <property type="evidence" value="ECO:0007669"/>
    <property type="project" value="UniProtKB-UniRule"/>
</dbReference>
<reference evidence="10" key="2">
    <citation type="journal article" date="2021" name="PeerJ">
        <title>Extensive microbial diversity within the chicken gut microbiome revealed by metagenomics and culture.</title>
        <authorList>
            <person name="Gilroy R."/>
            <person name="Ravi A."/>
            <person name="Getino M."/>
            <person name="Pursley I."/>
            <person name="Horton D.L."/>
            <person name="Alikhan N.F."/>
            <person name="Baker D."/>
            <person name="Gharbi K."/>
            <person name="Hall N."/>
            <person name="Watson M."/>
            <person name="Adriaenssens E.M."/>
            <person name="Foster-Nyarko E."/>
            <person name="Jarju S."/>
            <person name="Secka A."/>
            <person name="Antonio M."/>
            <person name="Oren A."/>
            <person name="Chaudhuri R.R."/>
            <person name="La Ragione R."/>
            <person name="Hildebrand F."/>
            <person name="Pallen M.J."/>
        </authorList>
    </citation>
    <scope>NUCLEOTIDE SEQUENCE</scope>
    <source>
        <strain evidence="10">ChiHcec3-6078</strain>
    </source>
</reference>
<dbReference type="HAMAP" id="MF_00972">
    <property type="entry name" value="tRNA_aden_deaminase"/>
    <property type="match status" value="1"/>
</dbReference>
<keyword evidence="3 8" id="KW-0819">tRNA processing</keyword>
<evidence type="ECO:0000256" key="7">
    <source>
        <dbReference type="ARBA" id="ARBA00048045"/>
    </source>
</evidence>
<evidence type="ECO:0000256" key="6">
    <source>
        <dbReference type="ARBA" id="ARBA00022833"/>
    </source>
</evidence>
<dbReference type="Pfam" id="PF14437">
    <property type="entry name" value="MafB19-deam"/>
    <property type="match status" value="1"/>
</dbReference>
<feature type="domain" description="CMP/dCMP-type deaminase" evidence="9">
    <location>
        <begin position="1"/>
        <end position="110"/>
    </location>
</feature>
<evidence type="ECO:0000313" key="10">
    <source>
        <dbReference type="EMBL" id="HIU26730.1"/>
    </source>
</evidence>
<comment type="function">
    <text evidence="8">Catalyzes the deamination of adenosine to inosine at the wobble position 34 of tRNA(Arg2).</text>
</comment>
<dbReference type="Proteomes" id="UP000824090">
    <property type="component" value="Unassembled WGS sequence"/>
</dbReference>
<accession>A0A9D1I4E5</accession>
<evidence type="ECO:0000256" key="2">
    <source>
        <dbReference type="ARBA" id="ARBA00011738"/>
    </source>
</evidence>
<dbReference type="PROSITE" id="PS00903">
    <property type="entry name" value="CYT_DCMP_DEAMINASES_1"/>
    <property type="match status" value="1"/>
</dbReference>
<dbReference type="InterPro" id="IPR028883">
    <property type="entry name" value="tRNA_aden_deaminase"/>
</dbReference>
<dbReference type="InterPro" id="IPR002125">
    <property type="entry name" value="CMP_dCMP_dom"/>
</dbReference>
<feature type="binding site" evidence="8">
    <location>
        <position position="83"/>
    </location>
    <ligand>
        <name>Zn(2+)</name>
        <dbReference type="ChEBI" id="CHEBI:29105"/>
        <note>catalytic</note>
    </ligand>
</feature>
<gene>
    <name evidence="8" type="primary">tadA</name>
    <name evidence="10" type="ORF">IAC50_09580</name>
</gene>
<evidence type="ECO:0000256" key="1">
    <source>
        <dbReference type="ARBA" id="ARBA00010669"/>
    </source>
</evidence>
<feature type="binding site" evidence="8">
    <location>
        <position position="80"/>
    </location>
    <ligand>
        <name>Zn(2+)</name>
        <dbReference type="ChEBI" id="CHEBI:29105"/>
        <note>catalytic</note>
    </ligand>
</feature>
<reference evidence="10" key="1">
    <citation type="submission" date="2020-10" db="EMBL/GenBank/DDBJ databases">
        <authorList>
            <person name="Gilroy R."/>
        </authorList>
    </citation>
    <scope>NUCLEOTIDE SEQUENCE</scope>
    <source>
        <strain evidence="10">ChiHcec3-6078</strain>
    </source>
</reference>
<comment type="similarity">
    <text evidence="1">Belongs to the cytidine and deoxycytidylate deaminase family. ADAT2 subfamily.</text>
</comment>
<comment type="catalytic activity">
    <reaction evidence="7 8">
        <text>adenosine(34) in tRNA + H2O + H(+) = inosine(34) in tRNA + NH4(+)</text>
        <dbReference type="Rhea" id="RHEA:43168"/>
        <dbReference type="Rhea" id="RHEA-COMP:10373"/>
        <dbReference type="Rhea" id="RHEA-COMP:10374"/>
        <dbReference type="ChEBI" id="CHEBI:15377"/>
        <dbReference type="ChEBI" id="CHEBI:15378"/>
        <dbReference type="ChEBI" id="CHEBI:28938"/>
        <dbReference type="ChEBI" id="CHEBI:74411"/>
        <dbReference type="ChEBI" id="CHEBI:82852"/>
        <dbReference type="EC" id="3.5.4.33"/>
    </reaction>
</comment>
<evidence type="ECO:0000259" key="9">
    <source>
        <dbReference type="PROSITE" id="PS51747"/>
    </source>
</evidence>
<comment type="caution">
    <text evidence="10">The sequence shown here is derived from an EMBL/GenBank/DDBJ whole genome shotgun (WGS) entry which is preliminary data.</text>
</comment>
<dbReference type="Gene3D" id="3.40.140.10">
    <property type="entry name" value="Cytidine Deaminase, domain 2"/>
    <property type="match status" value="1"/>
</dbReference>
<dbReference type="AlphaFoldDB" id="A0A9D1I4E5"/>
<keyword evidence="4 8" id="KW-0479">Metal-binding</keyword>
<dbReference type="PROSITE" id="PS51747">
    <property type="entry name" value="CYT_DCMP_DEAMINASES_2"/>
    <property type="match status" value="1"/>
</dbReference>
<dbReference type="InterPro" id="IPR058535">
    <property type="entry name" value="MafB19-deam"/>
</dbReference>
<dbReference type="InterPro" id="IPR016192">
    <property type="entry name" value="APOBEC/CMP_deaminase_Zn-bd"/>
</dbReference>
<keyword evidence="6 8" id="KW-0862">Zinc</keyword>
<dbReference type="EMBL" id="DVMP01000166">
    <property type="protein sequence ID" value="HIU26730.1"/>
    <property type="molecule type" value="Genomic_DNA"/>
</dbReference>
<evidence type="ECO:0000256" key="5">
    <source>
        <dbReference type="ARBA" id="ARBA00022801"/>
    </source>
</evidence>
<keyword evidence="5 8" id="KW-0378">Hydrolase</keyword>
<feature type="active site" description="Proton donor" evidence="8">
    <location>
        <position position="52"/>
    </location>
</feature>
<dbReference type="PANTHER" id="PTHR11079">
    <property type="entry name" value="CYTOSINE DEAMINASE FAMILY MEMBER"/>
    <property type="match status" value="1"/>
</dbReference>
<proteinExistence type="inferred from homology"/>